<evidence type="ECO:0000313" key="2">
    <source>
        <dbReference type="EMBL" id="DAE22399.1"/>
    </source>
</evidence>
<sequence>MKLLFVINNIQEAYHEYENTGSMPAVKKRSVEIELTDEQVRKIGIRNIGYSSRTPITETIESVSLLLEGAVQADKHPESLWISVTERLPENDFNCIVTNEYGRGVNIAYYVKEEKLWHTSYSGEAVYGVTHWMKVPEII</sequence>
<name>A0A8S5QSY5_9CAUD</name>
<dbReference type="EMBL" id="BK015733">
    <property type="protein sequence ID" value="DAE22399.1"/>
    <property type="molecule type" value="Genomic_DNA"/>
</dbReference>
<dbReference type="InterPro" id="IPR007539">
    <property type="entry name" value="DUF551"/>
</dbReference>
<reference evidence="2" key="1">
    <citation type="journal article" date="2021" name="Proc. Natl. Acad. Sci. U.S.A.">
        <title>A Catalog of Tens of Thousands of Viruses from Human Metagenomes Reveals Hidden Associations with Chronic Diseases.</title>
        <authorList>
            <person name="Tisza M.J."/>
            <person name="Buck C.B."/>
        </authorList>
    </citation>
    <scope>NUCLEOTIDE SEQUENCE</scope>
    <source>
        <strain evidence="2">CtDAq1</strain>
    </source>
</reference>
<feature type="domain" description="DUF551" evidence="1">
    <location>
        <begin position="81"/>
        <end position="137"/>
    </location>
</feature>
<dbReference type="Pfam" id="PF04448">
    <property type="entry name" value="DUF551"/>
    <property type="match status" value="1"/>
</dbReference>
<protein>
    <recommendedName>
        <fullName evidence="1">DUF551 domain-containing protein</fullName>
    </recommendedName>
</protein>
<accession>A0A8S5QSY5</accession>
<organism evidence="2">
    <name type="scientific">CrAss-like virus sp. ctDAq1</name>
    <dbReference type="NCBI Taxonomy" id="2826822"/>
    <lineage>
        <taxon>Viruses</taxon>
        <taxon>Duplodnaviria</taxon>
        <taxon>Heunggongvirae</taxon>
        <taxon>Uroviricota</taxon>
        <taxon>Caudoviricetes</taxon>
        <taxon>Crassvirales</taxon>
    </lineage>
</organism>
<proteinExistence type="predicted"/>
<evidence type="ECO:0000259" key="1">
    <source>
        <dbReference type="Pfam" id="PF04448"/>
    </source>
</evidence>